<dbReference type="Pfam" id="PF00056">
    <property type="entry name" value="Ldh_1_N"/>
    <property type="match status" value="1"/>
</dbReference>
<dbReference type="AlphaFoldDB" id="A0A4R5N900"/>
<reference evidence="8 9" key="1">
    <citation type="journal article" date="2019" name="Appl. Microbiol. Biotechnol.">
        <title>Uncovering carbohydrate metabolism through a genotype-phenotype association study of 56 lactic acid bacteria genomes.</title>
        <authorList>
            <person name="Buron-Moles G."/>
            <person name="Chailyan A."/>
            <person name="Dolejs I."/>
            <person name="Forster J."/>
            <person name="Miks M.H."/>
        </authorList>
    </citation>
    <scope>NUCLEOTIDE SEQUENCE [LARGE SCALE GENOMIC DNA]</scope>
    <source>
        <strain evidence="8 9">ATCC 700006</strain>
    </source>
</reference>
<dbReference type="Pfam" id="PF02866">
    <property type="entry name" value="Ldh_1_C"/>
    <property type="match status" value="1"/>
</dbReference>
<dbReference type="SUPFAM" id="SSF51735">
    <property type="entry name" value="NAD(P)-binding Rossmann-fold domains"/>
    <property type="match status" value="1"/>
</dbReference>
<feature type="active site" description="Proton acceptor" evidence="3">
    <location>
        <position position="176"/>
    </location>
</feature>
<dbReference type="Gene3D" id="3.40.50.720">
    <property type="entry name" value="NAD(P)-binding Rossmann-like Domain"/>
    <property type="match status" value="1"/>
</dbReference>
<accession>A0A4R5N900</accession>
<protein>
    <recommendedName>
        <fullName evidence="10">L-lactate dehydrogenase</fullName>
    </recommendedName>
</protein>
<keyword evidence="2 5" id="KW-0560">Oxidoreductase</keyword>
<evidence type="ECO:0000313" key="9">
    <source>
        <dbReference type="Proteomes" id="UP000295681"/>
    </source>
</evidence>
<dbReference type="Gene3D" id="3.90.110.10">
    <property type="entry name" value="Lactate dehydrogenase/glycoside hydrolase, family 4, C-terminal"/>
    <property type="match status" value="1"/>
</dbReference>
<feature type="binding site" evidence="4">
    <location>
        <begin position="8"/>
        <end position="13"/>
    </location>
    <ligand>
        <name>NAD(+)</name>
        <dbReference type="ChEBI" id="CHEBI:57540"/>
    </ligand>
</feature>
<dbReference type="PRINTS" id="PR00086">
    <property type="entry name" value="LLDHDRGNASE"/>
</dbReference>
<evidence type="ECO:0000256" key="5">
    <source>
        <dbReference type="RuleBase" id="RU003369"/>
    </source>
</evidence>
<dbReference type="PROSITE" id="PS00064">
    <property type="entry name" value="L_LDH"/>
    <property type="match status" value="1"/>
</dbReference>
<dbReference type="Proteomes" id="UP000295681">
    <property type="component" value="Unassembled WGS sequence"/>
</dbReference>
<comment type="similarity">
    <text evidence="1">Belongs to the LDH/MDH superfamily. LDH family.</text>
</comment>
<feature type="domain" description="Lactate/malate dehydrogenase C-terminal" evidence="7">
    <location>
        <begin position="146"/>
        <end position="299"/>
    </location>
</feature>
<dbReference type="STRING" id="907931.GCA_000165675_01786"/>
<dbReference type="InterPro" id="IPR015955">
    <property type="entry name" value="Lactate_DH/Glyco_Ohase_4_C"/>
</dbReference>
<evidence type="ECO:0008006" key="10">
    <source>
        <dbReference type="Google" id="ProtNLM"/>
    </source>
</evidence>
<dbReference type="GO" id="GO:0004459">
    <property type="term" value="F:L-lactate dehydrogenase (NAD+) activity"/>
    <property type="evidence" value="ECO:0007669"/>
    <property type="project" value="InterPro"/>
</dbReference>
<dbReference type="RefSeq" id="WP_010006737.1">
    <property type="nucleotide sequence ID" value="NZ_JAGYGP010000003.1"/>
</dbReference>
<dbReference type="PANTHER" id="PTHR43128:SF31">
    <property type="entry name" value="L-LACTATE DEHYDROGENASE"/>
    <property type="match status" value="1"/>
</dbReference>
<dbReference type="PANTHER" id="PTHR43128">
    <property type="entry name" value="L-2-HYDROXYCARBOXYLATE DEHYDROGENASE (NAD(P)(+))"/>
    <property type="match status" value="1"/>
</dbReference>
<dbReference type="PIRSF" id="PIRSF000102">
    <property type="entry name" value="Lac_mal_DH"/>
    <property type="match status" value="1"/>
</dbReference>
<feature type="binding site" evidence="4">
    <location>
        <begin position="119"/>
        <end position="121"/>
    </location>
    <ligand>
        <name>NAD(+)</name>
        <dbReference type="ChEBI" id="CHEBI:57540"/>
    </ligand>
</feature>
<dbReference type="InterPro" id="IPR001236">
    <property type="entry name" value="Lactate/malate_DH_N"/>
</dbReference>
<name>A0A4R5N900_9LACO</name>
<dbReference type="InterPro" id="IPR001557">
    <property type="entry name" value="L-lactate/malate_DH"/>
</dbReference>
<dbReference type="InterPro" id="IPR022383">
    <property type="entry name" value="Lactate/malate_DH_C"/>
</dbReference>
<dbReference type="SUPFAM" id="SSF56327">
    <property type="entry name" value="LDH C-terminal domain-like"/>
    <property type="match status" value="1"/>
</dbReference>
<feature type="binding site" evidence="4">
    <location>
        <position position="33"/>
    </location>
    <ligand>
        <name>NAD(+)</name>
        <dbReference type="ChEBI" id="CHEBI:57540"/>
    </ligand>
</feature>
<organism evidence="8 9">
    <name type="scientific">Leuconostoc fallax</name>
    <dbReference type="NCBI Taxonomy" id="1251"/>
    <lineage>
        <taxon>Bacteria</taxon>
        <taxon>Bacillati</taxon>
        <taxon>Bacillota</taxon>
        <taxon>Bacilli</taxon>
        <taxon>Lactobacillales</taxon>
        <taxon>Lactobacillaceae</taxon>
        <taxon>Leuconostoc</taxon>
    </lineage>
</organism>
<evidence type="ECO:0000256" key="2">
    <source>
        <dbReference type="ARBA" id="ARBA00023002"/>
    </source>
</evidence>
<evidence type="ECO:0000256" key="3">
    <source>
        <dbReference type="PIRSR" id="PIRSR000102-1"/>
    </source>
</evidence>
<dbReference type="InterPro" id="IPR036291">
    <property type="entry name" value="NAD(P)-bd_dom_sf"/>
</dbReference>
<keyword evidence="4" id="KW-0520">NAD</keyword>
<dbReference type="EMBL" id="PUFI01000013">
    <property type="protein sequence ID" value="TDG68462.1"/>
    <property type="molecule type" value="Genomic_DNA"/>
</dbReference>
<sequence>MRKVGIVGIGHVGVTVAHIIVSQGLADELVLIDHNTAKLASEELDLRDSASLLDKHIFIHAGNYNDLADAEVVISALGHIDLITEGGDRFEELRANAPEARQVGADLQHVGFHGVLLVISNPVDVITGIYQKATGLPHNQVIGTGTYLDTARLKRSLADILHLDPRSINGYVLGEHGDSQFAAWSTVNVLGENIDTLAQHYDLNLTQIEQAARIGGFTVFSGKGYTNFAIAHAAVSLLELILSDAHRESIVSHFNIELGSYISSPAVIGREGIVAEFNLPLHDDEKEKLLASAKAIQQKTQHLI</sequence>
<evidence type="ECO:0000259" key="7">
    <source>
        <dbReference type="Pfam" id="PF02866"/>
    </source>
</evidence>
<feature type="binding site" evidence="4">
    <location>
        <position position="96"/>
    </location>
    <ligand>
        <name>NAD(+)</name>
        <dbReference type="ChEBI" id="CHEBI:57540"/>
    </ligand>
</feature>
<comment type="caution">
    <text evidence="8">The sequence shown here is derived from an EMBL/GenBank/DDBJ whole genome shotgun (WGS) entry which is preliminary data.</text>
</comment>
<evidence type="ECO:0000313" key="8">
    <source>
        <dbReference type="EMBL" id="TDG68462.1"/>
    </source>
</evidence>
<dbReference type="InterPro" id="IPR018177">
    <property type="entry name" value="L-lactate_DH_AS"/>
</dbReference>
<evidence type="ECO:0000259" key="6">
    <source>
        <dbReference type="Pfam" id="PF00056"/>
    </source>
</evidence>
<feature type="domain" description="Lactate/malate dehydrogenase N-terminal" evidence="6">
    <location>
        <begin position="3"/>
        <end position="143"/>
    </location>
</feature>
<gene>
    <name evidence="8" type="ORF">C5L23_000064</name>
</gene>
<dbReference type="GO" id="GO:0006089">
    <property type="term" value="P:lactate metabolic process"/>
    <property type="evidence" value="ECO:0007669"/>
    <property type="project" value="TreeGrafter"/>
</dbReference>
<keyword evidence="9" id="KW-1185">Reference proteome</keyword>
<evidence type="ECO:0000256" key="1">
    <source>
        <dbReference type="ARBA" id="ARBA00006054"/>
    </source>
</evidence>
<evidence type="ECO:0000256" key="4">
    <source>
        <dbReference type="PIRSR" id="PIRSR000102-3"/>
    </source>
</evidence>
<proteinExistence type="inferred from homology"/>